<dbReference type="Gene3D" id="3.40.109.10">
    <property type="entry name" value="NADH Oxidase"/>
    <property type="match status" value="1"/>
</dbReference>
<dbReference type="PANTHER" id="PTHR43673">
    <property type="entry name" value="NAD(P)H NITROREDUCTASE YDGI-RELATED"/>
    <property type="match status" value="1"/>
</dbReference>
<dbReference type="EMBL" id="NJBO01000017">
    <property type="protein sequence ID" value="TKJ40566.1"/>
    <property type="molecule type" value="Genomic_DNA"/>
</dbReference>
<evidence type="ECO:0000259" key="4">
    <source>
        <dbReference type="Pfam" id="PF14512"/>
    </source>
</evidence>
<comment type="caution">
    <text evidence="5">The sequence shown here is derived from an EMBL/GenBank/DDBJ whole genome shotgun (WGS) entry which is preliminary data.</text>
</comment>
<evidence type="ECO:0000259" key="3">
    <source>
        <dbReference type="Pfam" id="PF00881"/>
    </source>
</evidence>
<dbReference type="GO" id="GO:0016491">
    <property type="term" value="F:oxidoreductase activity"/>
    <property type="evidence" value="ECO:0007669"/>
    <property type="project" value="UniProtKB-KW"/>
</dbReference>
<evidence type="ECO:0000256" key="1">
    <source>
        <dbReference type="ARBA" id="ARBA00007118"/>
    </source>
</evidence>
<evidence type="ECO:0000313" key="6">
    <source>
        <dbReference type="Proteomes" id="UP000317778"/>
    </source>
</evidence>
<dbReference type="SUPFAM" id="SSF55469">
    <property type="entry name" value="FMN-dependent nitroreductase-like"/>
    <property type="match status" value="1"/>
</dbReference>
<dbReference type="InterPro" id="IPR029479">
    <property type="entry name" value="Nitroreductase"/>
</dbReference>
<protein>
    <submittedName>
        <fullName evidence="5">Nitroreductase</fullName>
    </submittedName>
</protein>
<dbReference type="CDD" id="cd02139">
    <property type="entry name" value="nitroreductase"/>
    <property type="match status" value="1"/>
</dbReference>
<organism evidence="5 6">
    <name type="scientific">candidate division TA06 bacterium B3_TA06</name>
    <dbReference type="NCBI Taxonomy" id="2012487"/>
    <lineage>
        <taxon>Bacteria</taxon>
        <taxon>Bacteria division TA06</taxon>
    </lineage>
</organism>
<feature type="domain" description="Putative nitroreductase TM1586" evidence="4">
    <location>
        <begin position="103"/>
        <end position="167"/>
    </location>
</feature>
<dbReference type="Proteomes" id="UP000317778">
    <property type="component" value="Unassembled WGS sequence"/>
</dbReference>
<evidence type="ECO:0000313" key="5">
    <source>
        <dbReference type="EMBL" id="TKJ40566.1"/>
    </source>
</evidence>
<reference evidence="5 6" key="1">
    <citation type="submission" date="2017-06" db="EMBL/GenBank/DDBJ databases">
        <title>Novel microbial phyla capable of carbon fixation and sulfur reduction in deep-sea sediments.</title>
        <authorList>
            <person name="Huang J."/>
            <person name="Baker B."/>
            <person name="Wang Y."/>
        </authorList>
    </citation>
    <scope>NUCLEOTIDE SEQUENCE [LARGE SCALE GENOMIC DNA]</scope>
    <source>
        <strain evidence="5">B3_TA06</strain>
    </source>
</reference>
<sequence>MDVAKAIRDRRSVRSYEKKVIPQDVLLKVLEAARLAPSANNRQPWKFVVVREAAKRAALAKAAKEQQFVAEAPVVIAAVALEPERVMTCGVPTYAVDLAIAVDHITLAAVQQGLGSCWIGAFYQEDVKKILDIPDEYKVAALLTLGYPRDQARFKNRKPLEEIVCYDSWG</sequence>
<keyword evidence="2" id="KW-0560">Oxidoreductase</keyword>
<dbReference type="AlphaFoldDB" id="A0A532V030"/>
<dbReference type="Pfam" id="PF14512">
    <property type="entry name" value="TM1586_NiRdase"/>
    <property type="match status" value="1"/>
</dbReference>
<proteinExistence type="inferred from homology"/>
<dbReference type="InterPro" id="IPR000415">
    <property type="entry name" value="Nitroreductase-like"/>
</dbReference>
<comment type="similarity">
    <text evidence="1">Belongs to the nitroreductase family.</text>
</comment>
<accession>A0A532V030</accession>
<evidence type="ECO:0000256" key="2">
    <source>
        <dbReference type="ARBA" id="ARBA00023002"/>
    </source>
</evidence>
<name>A0A532V030_UNCT6</name>
<dbReference type="PANTHER" id="PTHR43673:SF10">
    <property type="entry name" value="NADH DEHYDROGENASE_NAD(P)H NITROREDUCTASE XCC3605-RELATED"/>
    <property type="match status" value="1"/>
</dbReference>
<feature type="domain" description="Nitroreductase" evidence="3">
    <location>
        <begin position="7"/>
        <end position="78"/>
    </location>
</feature>
<dbReference type="InterPro" id="IPR029478">
    <property type="entry name" value="TM1586_NiRdase"/>
</dbReference>
<gene>
    <name evidence="5" type="ORF">CEE36_09260</name>
</gene>
<dbReference type="Pfam" id="PF00881">
    <property type="entry name" value="Nitroreductase"/>
    <property type="match status" value="1"/>
</dbReference>